<reference evidence="1 2" key="1">
    <citation type="journal article" date="2018" name="Sci. Rep.">
        <title>Rhizobium tumorigenes sp. nov., a novel plant tumorigenic bacterium isolated from cane gall tumors on thornless blackberry.</title>
        <authorList>
            <person name="Kuzmanovi N."/>
            <person name="Smalla K."/>
            <person name="Gronow S."/>
            <person name="PuBawska J."/>
        </authorList>
    </citation>
    <scope>NUCLEOTIDE SEQUENCE [LARGE SCALE GENOMIC DNA]</scope>
    <source>
        <strain evidence="1 2">CCBAU 85046</strain>
    </source>
</reference>
<name>A0A2W4CKZ5_9HYPH</name>
<dbReference type="EMBL" id="PCDP01000036">
    <property type="protein sequence ID" value="PZM13241.1"/>
    <property type="molecule type" value="Genomic_DNA"/>
</dbReference>
<evidence type="ECO:0000313" key="2">
    <source>
        <dbReference type="Proteomes" id="UP000248925"/>
    </source>
</evidence>
<sequence>MPRTWRILTGCLALTACSQFSSLKPPPDPVYDVRSAVVVSGPGIAPALLTATNDRINAAIAATTHNTTLPSVVLTVHVVQVEKAQGFQHDRNTAKINIDATSVDTGSVIAVASLETTTFSPDTSIVDDLMAEDIAARIRSTFALKTPPLGS</sequence>
<accession>A0A2W4CKZ5</accession>
<dbReference type="Proteomes" id="UP000248925">
    <property type="component" value="Unassembled WGS sequence"/>
</dbReference>
<proteinExistence type="predicted"/>
<evidence type="ECO:0000313" key="1">
    <source>
        <dbReference type="EMBL" id="PZM13241.1"/>
    </source>
</evidence>
<dbReference type="PROSITE" id="PS51257">
    <property type="entry name" value="PROKAR_LIPOPROTEIN"/>
    <property type="match status" value="1"/>
</dbReference>
<dbReference type="AlphaFoldDB" id="A0A2W4CKZ5"/>
<keyword evidence="2" id="KW-1185">Reference proteome</keyword>
<organism evidence="1 2">
    <name type="scientific">Rhizobium tubonense</name>
    <dbReference type="NCBI Taxonomy" id="484088"/>
    <lineage>
        <taxon>Bacteria</taxon>
        <taxon>Pseudomonadati</taxon>
        <taxon>Pseudomonadota</taxon>
        <taxon>Alphaproteobacteria</taxon>
        <taxon>Hyphomicrobiales</taxon>
        <taxon>Rhizobiaceae</taxon>
        <taxon>Rhizobium/Agrobacterium group</taxon>
        <taxon>Rhizobium</taxon>
    </lineage>
</organism>
<gene>
    <name evidence="1" type="ORF">CPY51_16980</name>
</gene>
<evidence type="ECO:0008006" key="3">
    <source>
        <dbReference type="Google" id="ProtNLM"/>
    </source>
</evidence>
<dbReference type="OrthoDB" id="8302327at2"/>
<comment type="caution">
    <text evidence="1">The sequence shown here is derived from an EMBL/GenBank/DDBJ whole genome shotgun (WGS) entry which is preliminary data.</text>
</comment>
<protein>
    <recommendedName>
        <fullName evidence="3">Lipoprotein</fullName>
    </recommendedName>
</protein>